<name>A0A6J5Z6S9_9ZZZZ</name>
<dbReference type="PANTHER" id="PTHR11727:SF7">
    <property type="entry name" value="DIMETHYLADENOSINE TRANSFERASE-RELATED"/>
    <property type="match status" value="1"/>
</dbReference>
<dbReference type="InterPro" id="IPR001737">
    <property type="entry name" value="KsgA/Erm"/>
</dbReference>
<accession>A0A6J5Z6S9</accession>
<keyword evidence="1" id="KW-0963">Cytoplasm</keyword>
<dbReference type="PROSITE" id="PS51689">
    <property type="entry name" value="SAM_RNA_A_N6_MT"/>
    <property type="match status" value="1"/>
</dbReference>
<evidence type="ECO:0000313" key="8">
    <source>
        <dbReference type="EMBL" id="CAB4337108.1"/>
    </source>
</evidence>
<dbReference type="NCBIfam" id="TIGR00755">
    <property type="entry name" value="ksgA"/>
    <property type="match status" value="1"/>
</dbReference>
<evidence type="ECO:0000256" key="6">
    <source>
        <dbReference type="ARBA" id="ARBA00022884"/>
    </source>
</evidence>
<evidence type="ECO:0000259" key="7">
    <source>
        <dbReference type="SMART" id="SM00650"/>
    </source>
</evidence>
<keyword evidence="6" id="KW-0694">RNA-binding</keyword>
<dbReference type="PROSITE" id="PS01131">
    <property type="entry name" value="RRNA_A_DIMETH"/>
    <property type="match status" value="1"/>
</dbReference>
<dbReference type="InterPro" id="IPR011530">
    <property type="entry name" value="rRNA_adenine_dimethylase"/>
</dbReference>
<dbReference type="Pfam" id="PF00398">
    <property type="entry name" value="RrnaAD"/>
    <property type="match status" value="1"/>
</dbReference>
<dbReference type="InterPro" id="IPR029063">
    <property type="entry name" value="SAM-dependent_MTases_sf"/>
</dbReference>
<proteinExistence type="inferred from homology"/>
<dbReference type="InterPro" id="IPR023165">
    <property type="entry name" value="rRNA_Ade_diMease-like_C"/>
</dbReference>
<dbReference type="GO" id="GO:0003723">
    <property type="term" value="F:RNA binding"/>
    <property type="evidence" value="ECO:0007669"/>
    <property type="project" value="UniProtKB-KW"/>
</dbReference>
<keyword evidence="4" id="KW-0808">Transferase</keyword>
<sequence length="284" mass="30723">MTGISELDENELPVQPSLRRMRQFSVRPKHDLGQNFLIDSNILGVIDRLAELGPDDVVLEIGGGLGVLSEHLAPLCGHLHVIELDRALVPALEDALAQLENTTLHVGDAMVLDLVELSPAPTKVVANLPYGIAATVVLRTVELLPQVTRWVAMMQREVGERLAAVVGDSAYGAPSVIAQLSCEVRVARAVSRNVFHPVPNVDSVLVTLVRTGPPPPDDLRALVRAAFAHRRKALPRSLATAGYGGNEIRDRARSALEAMGLPLDVRAERLSPDQFRELLGELSK</sequence>
<feature type="domain" description="Ribosomal RNA adenine methylase transferase N-terminal" evidence="7">
    <location>
        <begin position="42"/>
        <end position="212"/>
    </location>
</feature>
<evidence type="ECO:0000256" key="3">
    <source>
        <dbReference type="ARBA" id="ARBA00022603"/>
    </source>
</evidence>
<dbReference type="SUPFAM" id="SSF53335">
    <property type="entry name" value="S-adenosyl-L-methionine-dependent methyltransferases"/>
    <property type="match status" value="1"/>
</dbReference>
<dbReference type="Gene3D" id="3.40.50.150">
    <property type="entry name" value="Vaccinia Virus protein VP39"/>
    <property type="match status" value="1"/>
</dbReference>
<dbReference type="Gene3D" id="1.10.8.100">
    <property type="entry name" value="Ribosomal RNA adenine dimethylase-like, domain 2"/>
    <property type="match status" value="1"/>
</dbReference>
<gene>
    <name evidence="8" type="ORF">UFOPK3547_00265</name>
</gene>
<keyword evidence="3" id="KW-0489">Methyltransferase</keyword>
<dbReference type="GO" id="GO:0000179">
    <property type="term" value="F:rRNA (adenine-N6,N6-)-dimethyltransferase activity"/>
    <property type="evidence" value="ECO:0007669"/>
    <property type="project" value="InterPro"/>
</dbReference>
<dbReference type="InterPro" id="IPR020598">
    <property type="entry name" value="rRNA_Ade_methylase_Trfase_N"/>
</dbReference>
<evidence type="ECO:0000256" key="4">
    <source>
        <dbReference type="ARBA" id="ARBA00022679"/>
    </source>
</evidence>
<dbReference type="HAMAP" id="MF_00607">
    <property type="entry name" value="16SrRNA_methyltr_A"/>
    <property type="match status" value="1"/>
</dbReference>
<dbReference type="GO" id="GO:0005829">
    <property type="term" value="C:cytosol"/>
    <property type="evidence" value="ECO:0007669"/>
    <property type="project" value="TreeGrafter"/>
</dbReference>
<keyword evidence="5" id="KW-0949">S-adenosyl-L-methionine</keyword>
<keyword evidence="2" id="KW-0698">rRNA processing</keyword>
<evidence type="ECO:0000256" key="1">
    <source>
        <dbReference type="ARBA" id="ARBA00022490"/>
    </source>
</evidence>
<dbReference type="EMBL" id="CAESAN010000013">
    <property type="protein sequence ID" value="CAB4337108.1"/>
    <property type="molecule type" value="Genomic_DNA"/>
</dbReference>
<reference evidence="8" key="1">
    <citation type="submission" date="2020-05" db="EMBL/GenBank/DDBJ databases">
        <authorList>
            <person name="Chiriac C."/>
            <person name="Salcher M."/>
            <person name="Ghai R."/>
            <person name="Kavagutti S V."/>
        </authorList>
    </citation>
    <scope>NUCLEOTIDE SEQUENCE</scope>
</reference>
<evidence type="ECO:0000256" key="5">
    <source>
        <dbReference type="ARBA" id="ARBA00022691"/>
    </source>
</evidence>
<organism evidence="8">
    <name type="scientific">freshwater metagenome</name>
    <dbReference type="NCBI Taxonomy" id="449393"/>
    <lineage>
        <taxon>unclassified sequences</taxon>
        <taxon>metagenomes</taxon>
        <taxon>ecological metagenomes</taxon>
    </lineage>
</organism>
<evidence type="ECO:0000256" key="2">
    <source>
        <dbReference type="ARBA" id="ARBA00022552"/>
    </source>
</evidence>
<dbReference type="AlphaFoldDB" id="A0A6J5Z6S9"/>
<dbReference type="InterPro" id="IPR020596">
    <property type="entry name" value="rRNA_Ade_Mease_Trfase_CS"/>
</dbReference>
<dbReference type="SMART" id="SM00650">
    <property type="entry name" value="rADc"/>
    <property type="match status" value="1"/>
</dbReference>
<protein>
    <submittedName>
        <fullName evidence="8">Unannotated protein</fullName>
    </submittedName>
</protein>
<dbReference type="PANTHER" id="PTHR11727">
    <property type="entry name" value="DIMETHYLADENOSINE TRANSFERASE"/>
    <property type="match status" value="1"/>
</dbReference>